<dbReference type="Gene3D" id="3.40.50.720">
    <property type="entry name" value="NAD(P)-binding Rossmann-like Domain"/>
    <property type="match status" value="1"/>
</dbReference>
<dbReference type="PANTHER" id="PTHR43975:SF2">
    <property type="entry name" value="EG:BACR7A4.14 PROTEIN-RELATED"/>
    <property type="match status" value="1"/>
</dbReference>
<sequence length="251" mass="27256">MSFDNKVVIVTGSSSGIGAAAAITFAKEGAYVVIVGRNEEKMKNVSNKCECFGKKPLVVKADISKDDEVKKIIDETIKRFGKLDILINNAGMFVPNDITSDNFMEGYDRVMNINLRAPVYLTHLAIPYLIKTKGNIVNISSVAATSIFFASSILSYFVSKAGLNHFSRGIALKLAEHGVRVNIVSPGPVRTDILDTTSAFTTWDKLAESTPLKRLSEPQEIADLILFLASEKAKGITGSEFISDNGFVLAK</sequence>
<dbReference type="InParanoid" id="A0A0N0PC39"/>
<gene>
    <name evidence="2" type="ORF">RR48_05139</name>
</gene>
<dbReference type="FunFam" id="3.40.50.720:FF:000084">
    <property type="entry name" value="Short-chain dehydrogenase reductase"/>
    <property type="match status" value="1"/>
</dbReference>
<dbReference type="KEGG" id="pmac:106713047"/>
<keyword evidence="1" id="KW-1133">Transmembrane helix</keyword>
<keyword evidence="1" id="KW-0812">Transmembrane</keyword>
<dbReference type="SUPFAM" id="SSF51735">
    <property type="entry name" value="NAD(P)-binding Rossmann-fold domains"/>
    <property type="match status" value="1"/>
</dbReference>
<name>A0A0N0PC39_PAPMA</name>
<dbReference type="InterPro" id="IPR002347">
    <property type="entry name" value="SDR_fam"/>
</dbReference>
<evidence type="ECO:0000313" key="2">
    <source>
        <dbReference type="EMBL" id="KPJ12937.1"/>
    </source>
</evidence>
<feature type="transmembrane region" description="Helical" evidence="1">
    <location>
        <begin position="136"/>
        <end position="158"/>
    </location>
</feature>
<dbReference type="PANTHER" id="PTHR43975">
    <property type="entry name" value="ZGC:101858"/>
    <property type="match status" value="1"/>
</dbReference>
<dbReference type="OrthoDB" id="47007at2759"/>
<reference evidence="2 3" key="1">
    <citation type="journal article" date="2015" name="Nat. Commun.">
        <title>Outbred genome sequencing and CRISPR/Cas9 gene editing in butterflies.</title>
        <authorList>
            <person name="Li X."/>
            <person name="Fan D."/>
            <person name="Zhang W."/>
            <person name="Liu G."/>
            <person name="Zhang L."/>
            <person name="Zhao L."/>
            <person name="Fang X."/>
            <person name="Chen L."/>
            <person name="Dong Y."/>
            <person name="Chen Y."/>
            <person name="Ding Y."/>
            <person name="Zhao R."/>
            <person name="Feng M."/>
            <person name="Zhu Y."/>
            <person name="Feng Y."/>
            <person name="Jiang X."/>
            <person name="Zhu D."/>
            <person name="Xiang H."/>
            <person name="Feng X."/>
            <person name="Li S."/>
            <person name="Wang J."/>
            <person name="Zhang G."/>
            <person name="Kronforst M.R."/>
            <person name="Wang W."/>
        </authorList>
    </citation>
    <scope>NUCLEOTIDE SEQUENCE [LARGE SCALE GENOMIC DNA]</scope>
    <source>
        <strain evidence="2">Ya'a_city_454_Pm</strain>
        <tissue evidence="2">Whole body</tissue>
    </source>
</reference>
<keyword evidence="3" id="KW-1185">Reference proteome</keyword>
<dbReference type="STRING" id="76193.A0A0N0PC39"/>
<protein>
    <submittedName>
        <fullName evidence="2">3-oxoacyl-[acyl-carrier-protein] reductase FabG</fullName>
    </submittedName>
</protein>
<dbReference type="Pfam" id="PF13561">
    <property type="entry name" value="adh_short_C2"/>
    <property type="match status" value="1"/>
</dbReference>
<organism evidence="2 3">
    <name type="scientific">Papilio machaon</name>
    <name type="common">Old World swallowtail butterfly</name>
    <dbReference type="NCBI Taxonomy" id="76193"/>
    <lineage>
        <taxon>Eukaryota</taxon>
        <taxon>Metazoa</taxon>
        <taxon>Ecdysozoa</taxon>
        <taxon>Arthropoda</taxon>
        <taxon>Hexapoda</taxon>
        <taxon>Insecta</taxon>
        <taxon>Pterygota</taxon>
        <taxon>Neoptera</taxon>
        <taxon>Endopterygota</taxon>
        <taxon>Lepidoptera</taxon>
        <taxon>Glossata</taxon>
        <taxon>Ditrysia</taxon>
        <taxon>Papilionoidea</taxon>
        <taxon>Papilionidae</taxon>
        <taxon>Papilioninae</taxon>
        <taxon>Papilio</taxon>
    </lineage>
</organism>
<evidence type="ECO:0000313" key="3">
    <source>
        <dbReference type="Proteomes" id="UP000053240"/>
    </source>
</evidence>
<evidence type="ECO:0000256" key="1">
    <source>
        <dbReference type="SAM" id="Phobius"/>
    </source>
</evidence>
<dbReference type="EMBL" id="KQ460655">
    <property type="protein sequence ID" value="KPJ12937.1"/>
    <property type="molecule type" value="Genomic_DNA"/>
</dbReference>
<keyword evidence="1" id="KW-0472">Membrane</keyword>
<proteinExistence type="predicted"/>
<dbReference type="InterPro" id="IPR036291">
    <property type="entry name" value="NAD(P)-bd_dom_sf"/>
</dbReference>
<dbReference type="PRINTS" id="PR00080">
    <property type="entry name" value="SDRFAMILY"/>
</dbReference>
<dbReference type="AlphaFoldDB" id="A0A0N0PC39"/>
<accession>A0A0N0PC39</accession>
<dbReference type="PRINTS" id="PR00081">
    <property type="entry name" value="GDHRDH"/>
</dbReference>
<dbReference type="Proteomes" id="UP000053240">
    <property type="component" value="Unassembled WGS sequence"/>
</dbReference>